<gene>
    <name evidence="6" type="ORF">MTIM_41490</name>
</gene>
<evidence type="ECO:0000313" key="7">
    <source>
        <dbReference type="Proteomes" id="UP000465301"/>
    </source>
</evidence>
<dbReference type="FunFam" id="3.40.605.10:FF:000007">
    <property type="entry name" value="NAD/NADP-dependent betaine aldehyde dehydrogenase"/>
    <property type="match status" value="1"/>
</dbReference>
<keyword evidence="2 4" id="KW-0560">Oxidoreductase</keyword>
<dbReference type="PROSITE" id="PS00687">
    <property type="entry name" value="ALDEHYDE_DEHYDR_GLU"/>
    <property type="match status" value="1"/>
</dbReference>
<dbReference type="InterPro" id="IPR015590">
    <property type="entry name" value="Aldehyde_DH_dom"/>
</dbReference>
<dbReference type="InterPro" id="IPR016162">
    <property type="entry name" value="Ald_DH_N"/>
</dbReference>
<organism evidence="6 7">
    <name type="scientific">Mycobacterium timonense</name>
    <dbReference type="NCBI Taxonomy" id="701043"/>
    <lineage>
        <taxon>Bacteria</taxon>
        <taxon>Bacillati</taxon>
        <taxon>Actinomycetota</taxon>
        <taxon>Actinomycetes</taxon>
        <taxon>Mycobacteriales</taxon>
        <taxon>Mycobacteriaceae</taxon>
        <taxon>Mycobacterium</taxon>
        <taxon>Mycobacterium avium complex (MAC)</taxon>
    </lineage>
</organism>
<feature type="domain" description="Aldehyde dehydrogenase" evidence="5">
    <location>
        <begin position="30"/>
        <end position="495"/>
    </location>
</feature>
<dbReference type="SUPFAM" id="SSF53720">
    <property type="entry name" value="ALDH-like"/>
    <property type="match status" value="1"/>
</dbReference>
<reference evidence="6 7" key="1">
    <citation type="journal article" date="2019" name="Emerg. Microbes Infect.">
        <title>Comprehensive subspecies identification of 175 nontuberculous mycobacteria species based on 7547 genomic profiles.</title>
        <authorList>
            <person name="Matsumoto Y."/>
            <person name="Kinjo T."/>
            <person name="Motooka D."/>
            <person name="Nabeya D."/>
            <person name="Jung N."/>
            <person name="Uechi K."/>
            <person name="Horii T."/>
            <person name="Iida T."/>
            <person name="Fujita J."/>
            <person name="Nakamura S."/>
        </authorList>
    </citation>
    <scope>NUCLEOTIDE SEQUENCE [LARGE SCALE GENOMIC DNA]</scope>
    <source>
        <strain evidence="6 7">JCM 30726</strain>
    </source>
</reference>
<comment type="caution">
    <text evidence="6">The sequence shown here is derived from an EMBL/GenBank/DDBJ whole genome shotgun (WGS) entry which is preliminary data.</text>
</comment>
<dbReference type="FunFam" id="3.40.309.10:FF:000009">
    <property type="entry name" value="Aldehyde dehydrogenase A"/>
    <property type="match status" value="1"/>
</dbReference>
<evidence type="ECO:0000256" key="4">
    <source>
        <dbReference type="RuleBase" id="RU003345"/>
    </source>
</evidence>
<sequence length="505" mass="53228">MFSFCVGLGRVARMGTAKTEYDKLFIGGKWTEPSTSEVIEVTCPATGEYVGKVPLAAAADVDAAVAAARAAFDNGPWPTTPPKERAAVIANALKVMEERKDLFTQLLAAETGQPPTGVETMHWMSSIGALNFFAGPAVDQVKWKEIRTGGYGQSIVHREPIGVVGAIVAWNVPLFLAVNKLGPALLAGCTVVLKPAAETPLSANALAEAFAEAGLPEGVLSVVPGGIETGQALTSNPDVDIFSFTGSSAVGKEIGRRAADMLKPCTLELGGKSAAIVLDDVDLASSIPMLVFSGIMNTGQACVAQTRILAPRSRYDEIVDAVSTFVQALPVGLPSDPAAQIGSLISEKQRARVEGYIAKGIEEGARLVCGGSRPEGRDDLAGGFFVQPTVFADVDNQMTIAQEEIFGPVLSIIPYDTEEDAIKIANDSVYGLAGSVWTADVQRGIEVSEKIRTGTYAINWYAFDPCCPFGGYKNSGIGRENGPEGVEHFTQQKSVLMPMGHTIES</sequence>
<dbReference type="PANTHER" id="PTHR42804">
    <property type="entry name" value="ALDEHYDE DEHYDROGENASE"/>
    <property type="match status" value="1"/>
</dbReference>
<proteinExistence type="inferred from homology"/>
<feature type="active site" evidence="3">
    <location>
        <position position="268"/>
    </location>
</feature>
<dbReference type="Pfam" id="PF00171">
    <property type="entry name" value="Aldedh"/>
    <property type="match status" value="1"/>
</dbReference>
<comment type="similarity">
    <text evidence="1 4">Belongs to the aldehyde dehydrogenase family.</text>
</comment>
<dbReference type="Gene3D" id="3.40.605.10">
    <property type="entry name" value="Aldehyde Dehydrogenase, Chain A, domain 1"/>
    <property type="match status" value="1"/>
</dbReference>
<dbReference type="InterPro" id="IPR029510">
    <property type="entry name" value="Ald_DH_CS_GLU"/>
</dbReference>
<evidence type="ECO:0000313" key="6">
    <source>
        <dbReference type="EMBL" id="GFG98270.1"/>
    </source>
</evidence>
<dbReference type="AlphaFoldDB" id="A0A7I9ZBB8"/>
<dbReference type="InterPro" id="IPR016161">
    <property type="entry name" value="Ald_DH/histidinol_DH"/>
</dbReference>
<dbReference type="InterPro" id="IPR016163">
    <property type="entry name" value="Ald_DH_C"/>
</dbReference>
<dbReference type="CDD" id="cd07139">
    <property type="entry name" value="ALDH_AldA-Rv0768"/>
    <property type="match status" value="1"/>
</dbReference>
<protein>
    <submittedName>
        <fullName evidence="6">Aldehyde dehydrogenase</fullName>
    </submittedName>
</protein>
<dbReference type="Gene3D" id="3.40.309.10">
    <property type="entry name" value="Aldehyde Dehydrogenase, Chain A, domain 2"/>
    <property type="match status" value="1"/>
</dbReference>
<name>A0A7I9ZBB8_9MYCO</name>
<keyword evidence="7" id="KW-1185">Reference proteome</keyword>
<evidence type="ECO:0000256" key="3">
    <source>
        <dbReference type="PROSITE-ProRule" id="PRU10007"/>
    </source>
</evidence>
<dbReference type="PANTHER" id="PTHR42804:SF1">
    <property type="entry name" value="ALDEHYDE DEHYDROGENASE-RELATED"/>
    <property type="match status" value="1"/>
</dbReference>
<evidence type="ECO:0000256" key="1">
    <source>
        <dbReference type="ARBA" id="ARBA00009986"/>
    </source>
</evidence>
<dbReference type="EMBL" id="BLLA01000001">
    <property type="protein sequence ID" value="GFG98270.1"/>
    <property type="molecule type" value="Genomic_DNA"/>
</dbReference>
<evidence type="ECO:0000256" key="2">
    <source>
        <dbReference type="ARBA" id="ARBA00023002"/>
    </source>
</evidence>
<dbReference type="GO" id="GO:0016620">
    <property type="term" value="F:oxidoreductase activity, acting on the aldehyde or oxo group of donors, NAD or NADP as acceptor"/>
    <property type="evidence" value="ECO:0007669"/>
    <property type="project" value="InterPro"/>
</dbReference>
<evidence type="ECO:0000259" key="5">
    <source>
        <dbReference type="Pfam" id="PF00171"/>
    </source>
</evidence>
<accession>A0A7I9ZBB8</accession>
<dbReference type="Proteomes" id="UP000465301">
    <property type="component" value="Unassembled WGS sequence"/>
</dbReference>